<feature type="region of interest" description="Disordered" evidence="1">
    <location>
        <begin position="146"/>
        <end position="178"/>
    </location>
</feature>
<organism evidence="3 4">
    <name type="scientific">Pseudoxanthomonas composti</name>
    <dbReference type="NCBI Taxonomy" id="2137479"/>
    <lineage>
        <taxon>Bacteria</taxon>
        <taxon>Pseudomonadati</taxon>
        <taxon>Pseudomonadota</taxon>
        <taxon>Gammaproteobacteria</taxon>
        <taxon>Lysobacterales</taxon>
        <taxon>Lysobacteraceae</taxon>
        <taxon>Pseudoxanthomonas</taxon>
    </lineage>
</organism>
<feature type="compositionally biased region" description="Polar residues" evidence="1">
    <location>
        <begin position="150"/>
        <end position="159"/>
    </location>
</feature>
<dbReference type="Proteomes" id="UP000289784">
    <property type="component" value="Unassembled WGS sequence"/>
</dbReference>
<comment type="caution">
    <text evidence="3">The sequence shown here is derived from an EMBL/GenBank/DDBJ whole genome shotgun (WGS) entry which is preliminary data.</text>
</comment>
<keyword evidence="4" id="KW-1185">Reference proteome</keyword>
<reference evidence="3 4" key="1">
    <citation type="submission" date="2019-01" db="EMBL/GenBank/DDBJ databases">
        <title>Pseudoxanthomonas composti sp. nov., isolated from compost.</title>
        <authorList>
            <person name="Yang G."/>
        </authorList>
    </citation>
    <scope>NUCLEOTIDE SEQUENCE [LARGE SCALE GENOMIC DNA]</scope>
    <source>
        <strain evidence="3 4">GSS15</strain>
    </source>
</reference>
<keyword evidence="2" id="KW-0732">Signal</keyword>
<feature type="compositionally biased region" description="Low complexity" evidence="1">
    <location>
        <begin position="168"/>
        <end position="178"/>
    </location>
</feature>
<dbReference type="EMBL" id="SAWZ01000003">
    <property type="protein sequence ID" value="RXR06448.1"/>
    <property type="molecule type" value="Genomic_DNA"/>
</dbReference>
<sequence>MKRSRTTSLLLMGAAPLLLSACSKEPEVQEGLYTSVEACYQATGDQAACKSAFDKAQQASADQAPRYASRAECEQEYSADRCVEQRTSQGHSFVGPLMAGFFMSQMLNNRGAGLTSAPAFQDRSNGWVKPDTSKAFGGATAFTGNKAMSPVTNQPNRAMTVSRGGFGSRSSGRSSFGG</sequence>
<dbReference type="InterPro" id="IPR009576">
    <property type="entry name" value="Biofilm_formation_YgiB"/>
</dbReference>
<evidence type="ECO:0000256" key="2">
    <source>
        <dbReference type="SAM" id="SignalP"/>
    </source>
</evidence>
<dbReference type="PROSITE" id="PS51257">
    <property type="entry name" value="PROKAR_LIPOPROTEIN"/>
    <property type="match status" value="1"/>
</dbReference>
<feature type="signal peptide" evidence="2">
    <location>
        <begin position="1"/>
        <end position="20"/>
    </location>
</feature>
<evidence type="ECO:0000313" key="4">
    <source>
        <dbReference type="Proteomes" id="UP000289784"/>
    </source>
</evidence>
<evidence type="ECO:0000313" key="3">
    <source>
        <dbReference type="EMBL" id="RXR06448.1"/>
    </source>
</evidence>
<dbReference type="Pfam" id="PF06693">
    <property type="entry name" value="DUF1190"/>
    <property type="match status" value="1"/>
</dbReference>
<evidence type="ECO:0000256" key="1">
    <source>
        <dbReference type="SAM" id="MobiDB-lite"/>
    </source>
</evidence>
<proteinExistence type="predicted"/>
<dbReference type="RefSeq" id="WP_129470555.1">
    <property type="nucleotide sequence ID" value="NZ_SAWZ01000003.1"/>
</dbReference>
<accession>A0A4Q1JVY5</accession>
<feature type="chain" id="PRO_5020728199" evidence="2">
    <location>
        <begin position="21"/>
        <end position="178"/>
    </location>
</feature>
<name>A0A4Q1JVY5_9GAMM</name>
<gene>
    <name evidence="3" type="ORF">EPA99_07310</name>
</gene>
<dbReference type="AlphaFoldDB" id="A0A4Q1JVY5"/>
<dbReference type="OrthoDB" id="7361974at2"/>
<protein>
    <submittedName>
        <fullName evidence="3">DUF1190 domain-containing protein</fullName>
    </submittedName>
</protein>